<feature type="repeat" description="TPR" evidence="1">
    <location>
        <begin position="650"/>
        <end position="683"/>
    </location>
</feature>
<organism evidence="4 5">
    <name type="scientific">Caulobacter hibisci</name>
    <dbReference type="NCBI Taxonomy" id="2035993"/>
    <lineage>
        <taxon>Bacteria</taxon>
        <taxon>Pseudomonadati</taxon>
        <taxon>Pseudomonadota</taxon>
        <taxon>Alphaproteobacteria</taxon>
        <taxon>Caulobacterales</taxon>
        <taxon>Caulobacteraceae</taxon>
        <taxon>Caulobacter</taxon>
    </lineage>
</organism>
<keyword evidence="5" id="KW-1185">Reference proteome</keyword>
<dbReference type="EMBL" id="JADWOX010000018">
    <property type="protein sequence ID" value="MBI1686087.1"/>
    <property type="molecule type" value="Genomic_DNA"/>
</dbReference>
<feature type="signal peptide" evidence="3">
    <location>
        <begin position="1"/>
        <end position="32"/>
    </location>
</feature>
<evidence type="ECO:0000256" key="2">
    <source>
        <dbReference type="SAM" id="MobiDB-lite"/>
    </source>
</evidence>
<feature type="compositionally biased region" description="Low complexity" evidence="2">
    <location>
        <begin position="143"/>
        <end position="152"/>
    </location>
</feature>
<accession>A0ABS0T2H5</accession>
<sequence>MNLRGALRGGVAAICIASVSAPVALSAGSAAAQAIGQAPKANGLTVRAAQAPDFTRIEFRWSGRAPGMSLRRDGQNLVVRFARDANPNLSGLKVAPPRWVRGAEARHVGGALELVIALTDDAEARQGRADGVDFINIYAKPPQAAAPATPAAPTAPPRDPRRPNPAPASGVVAVNFNKADGQTQFLTTWAAPAAAAVFKRGEAVWVVFDASVRLDLGRTPQNGPHHTKIQVLRGPDYSALRIVAKPGVPVYAEGQGNNWTIALGAGLQPEPDPIKVARDETVSPASLSANLAGAARPVWVNDPAVGDRMGVVPALAPSKGLPSRREYVEMALLPSAQGLAVEAFTSDVQVVTEGDIVRIGRPKGLVLSPASASADSEEIIAGAPQPAAMPAVVDLENWPKTGSGGFMARYAALQAAVAAVDPADRQGDIAARMALARFLVGSKLSFEAIGVLNAAARKQQTLLGDAEFRGLRGAAKAMAGRWAEAEADFSSPVLADDPSSALWRGYVAYKQGQWVDARNKFAGGAQAMNLFPAVWQARFLGAQADSAVATGDGIGAERLVTQALKLPKVPIVDQLELRLIQAKAFELQGRKDKALKMFEAISKATVDRIAAPATLHAVQIKLEKNKISPAEAAKTLDLLRFRWRGDGVELEVVRALGKLYIDQGRYREALEVLRSANKVLPDLPQAVALQNDLYGAFRTLFLDGLADGMQPIQAVGLFYDYQDLTPIGNDGDQMVRNLVRRLVDVDLLDEAAKLLKYQVDNRLNGVPKAQVATDLAWIYLMDRKPEDALAAINNTRTTILPPALNSERRLATARALMTLGRYDDALEVIEGDKGKDAQDIRGDIAWKQRNWAMAGKLYEAALGDRFKNPAGLAPSDEAKLMRAAVAFSLSDDDASLGRLRTRYSNLIGTARNPEGLRVALAGVDGVASSADFSRVTAENEVFNGWVAKMKDRFRAAATPKT</sequence>
<dbReference type="RefSeq" id="WP_198577980.1">
    <property type="nucleotide sequence ID" value="NZ_JADWOX010000018.1"/>
</dbReference>
<evidence type="ECO:0000256" key="1">
    <source>
        <dbReference type="PROSITE-ProRule" id="PRU00339"/>
    </source>
</evidence>
<name>A0ABS0T2H5_9CAUL</name>
<dbReference type="PROSITE" id="PS50005">
    <property type="entry name" value="TPR"/>
    <property type="match status" value="1"/>
</dbReference>
<proteinExistence type="predicted"/>
<dbReference type="InterPro" id="IPR011990">
    <property type="entry name" value="TPR-like_helical_dom_sf"/>
</dbReference>
<dbReference type="Gene3D" id="1.25.40.10">
    <property type="entry name" value="Tetratricopeptide repeat domain"/>
    <property type="match status" value="2"/>
</dbReference>
<gene>
    <name evidence="4" type="ORF">I4Q42_20665</name>
</gene>
<keyword evidence="3" id="KW-0732">Signal</keyword>
<keyword evidence="1" id="KW-0802">TPR repeat</keyword>
<dbReference type="SUPFAM" id="SSF48452">
    <property type="entry name" value="TPR-like"/>
    <property type="match status" value="1"/>
</dbReference>
<dbReference type="InterPro" id="IPR019734">
    <property type="entry name" value="TPR_rpt"/>
</dbReference>
<feature type="region of interest" description="Disordered" evidence="2">
    <location>
        <begin position="143"/>
        <end position="169"/>
    </location>
</feature>
<evidence type="ECO:0000313" key="5">
    <source>
        <dbReference type="Proteomes" id="UP000639859"/>
    </source>
</evidence>
<dbReference type="Proteomes" id="UP000639859">
    <property type="component" value="Unassembled WGS sequence"/>
</dbReference>
<protein>
    <submittedName>
        <fullName evidence="4">Endoglucanase</fullName>
    </submittedName>
</protein>
<evidence type="ECO:0000256" key="3">
    <source>
        <dbReference type="SAM" id="SignalP"/>
    </source>
</evidence>
<evidence type="ECO:0000313" key="4">
    <source>
        <dbReference type="EMBL" id="MBI1686087.1"/>
    </source>
</evidence>
<feature type="chain" id="PRO_5047250082" evidence="3">
    <location>
        <begin position="33"/>
        <end position="961"/>
    </location>
</feature>
<reference evidence="4 5" key="1">
    <citation type="submission" date="2020-11" db="EMBL/GenBank/DDBJ databases">
        <title>genome sequence of strain KACC 18849.</title>
        <authorList>
            <person name="Gao J."/>
            <person name="Zhang X."/>
        </authorList>
    </citation>
    <scope>NUCLEOTIDE SEQUENCE [LARGE SCALE GENOMIC DNA]</scope>
    <source>
        <strain evidence="4 5">KACC 18849</strain>
    </source>
</reference>
<comment type="caution">
    <text evidence="4">The sequence shown here is derived from an EMBL/GenBank/DDBJ whole genome shotgun (WGS) entry which is preliminary data.</text>
</comment>